<evidence type="ECO:0000313" key="4">
    <source>
        <dbReference type="Proteomes" id="UP001501474"/>
    </source>
</evidence>
<dbReference type="PROSITE" id="PS51186">
    <property type="entry name" value="GNAT"/>
    <property type="match status" value="1"/>
</dbReference>
<dbReference type="SUPFAM" id="SSF55729">
    <property type="entry name" value="Acyl-CoA N-acyltransferases (Nat)"/>
    <property type="match status" value="1"/>
</dbReference>
<name>A0ABN3EF01_9ACTN</name>
<feature type="region of interest" description="Disordered" evidence="1">
    <location>
        <begin position="157"/>
        <end position="188"/>
    </location>
</feature>
<dbReference type="Gene3D" id="3.40.630.30">
    <property type="match status" value="1"/>
</dbReference>
<dbReference type="Pfam" id="PF13527">
    <property type="entry name" value="Acetyltransf_9"/>
    <property type="match status" value="1"/>
</dbReference>
<feature type="compositionally biased region" description="Polar residues" evidence="1">
    <location>
        <begin position="161"/>
        <end position="174"/>
    </location>
</feature>
<keyword evidence="4" id="KW-1185">Reference proteome</keyword>
<dbReference type="Proteomes" id="UP001501474">
    <property type="component" value="Unassembled WGS sequence"/>
</dbReference>
<sequence length="188" mass="20452">MTIRMRTAHTADLTPAELDAARGLLDAAFEGDFGDEDWDHGLGGVHALVHDGSGLVAHGAVVMRRVRHRGRWLRAGYVENVAVRADARRTGLGGRVMAELERVVDRAYDLGALSASDEGARLYTSRGWRLWDGRVHALSPLDGIVRLPEEEASTFVRPSPVRSTPRTNSSSTGATVMCSKRAPQVRTV</sequence>
<evidence type="ECO:0000313" key="3">
    <source>
        <dbReference type="EMBL" id="GAA2256455.1"/>
    </source>
</evidence>
<accession>A0ABN3EF01</accession>
<proteinExistence type="predicted"/>
<dbReference type="EMBL" id="BAAART010000176">
    <property type="protein sequence ID" value="GAA2256455.1"/>
    <property type="molecule type" value="Genomic_DNA"/>
</dbReference>
<reference evidence="3 4" key="1">
    <citation type="journal article" date="2019" name="Int. J. Syst. Evol. Microbiol.">
        <title>The Global Catalogue of Microorganisms (GCM) 10K type strain sequencing project: providing services to taxonomists for standard genome sequencing and annotation.</title>
        <authorList>
            <consortium name="The Broad Institute Genomics Platform"/>
            <consortium name="The Broad Institute Genome Sequencing Center for Infectious Disease"/>
            <person name="Wu L."/>
            <person name="Ma J."/>
        </authorList>
    </citation>
    <scope>NUCLEOTIDE SEQUENCE [LARGE SCALE GENOMIC DNA]</scope>
    <source>
        <strain evidence="3 4">JCM 3053</strain>
    </source>
</reference>
<feature type="domain" description="N-acetyltransferase" evidence="2">
    <location>
        <begin position="8"/>
        <end position="148"/>
    </location>
</feature>
<comment type="caution">
    <text evidence="3">The sequence shown here is derived from an EMBL/GenBank/DDBJ whole genome shotgun (WGS) entry which is preliminary data.</text>
</comment>
<protein>
    <submittedName>
        <fullName evidence="3">Aminoglycoside N-acetyltransferase AAC(2')-Id</fullName>
    </submittedName>
</protein>
<evidence type="ECO:0000259" key="2">
    <source>
        <dbReference type="PROSITE" id="PS51186"/>
    </source>
</evidence>
<evidence type="ECO:0000256" key="1">
    <source>
        <dbReference type="SAM" id="MobiDB-lite"/>
    </source>
</evidence>
<organism evidence="3 4">
    <name type="scientific">Streptomyces indiaensis</name>
    <dbReference type="NCBI Taxonomy" id="284033"/>
    <lineage>
        <taxon>Bacteria</taxon>
        <taxon>Bacillati</taxon>
        <taxon>Actinomycetota</taxon>
        <taxon>Actinomycetes</taxon>
        <taxon>Kitasatosporales</taxon>
        <taxon>Streptomycetaceae</taxon>
        <taxon>Streptomyces</taxon>
    </lineage>
</organism>
<gene>
    <name evidence="3" type="primary">aac(2')-Id</name>
    <name evidence="3" type="ORF">GCM10010104_61880</name>
</gene>
<dbReference type="InterPro" id="IPR016181">
    <property type="entry name" value="Acyl_CoA_acyltransferase"/>
</dbReference>
<dbReference type="InterPro" id="IPR000182">
    <property type="entry name" value="GNAT_dom"/>
</dbReference>